<name>A0A9P6GXC9_9MICR</name>
<dbReference type="AlphaFoldDB" id="A0A9P6GXC9"/>
<dbReference type="EMBL" id="SBJO01000184">
    <property type="protein sequence ID" value="KAF9762336.1"/>
    <property type="molecule type" value="Genomic_DNA"/>
</dbReference>
<evidence type="ECO:0008006" key="3">
    <source>
        <dbReference type="Google" id="ProtNLM"/>
    </source>
</evidence>
<proteinExistence type="predicted"/>
<organism evidence="1 2">
    <name type="scientific">Nosema granulosis</name>
    <dbReference type="NCBI Taxonomy" id="83296"/>
    <lineage>
        <taxon>Eukaryota</taxon>
        <taxon>Fungi</taxon>
        <taxon>Fungi incertae sedis</taxon>
        <taxon>Microsporidia</taxon>
        <taxon>Nosematidae</taxon>
        <taxon>Nosema</taxon>
    </lineage>
</organism>
<gene>
    <name evidence="1" type="ORF">NGRA_2089</name>
</gene>
<accession>A0A9P6GXC9</accession>
<protein>
    <recommendedName>
        <fullName evidence="3">FLYWCH-type domain-containing protein</fullName>
    </recommendedName>
</protein>
<evidence type="ECO:0000313" key="2">
    <source>
        <dbReference type="Proteomes" id="UP000740883"/>
    </source>
</evidence>
<comment type="caution">
    <text evidence="1">The sequence shown here is derived from an EMBL/GenBank/DDBJ whole genome shotgun (WGS) entry which is preliminary data.</text>
</comment>
<keyword evidence="2" id="KW-1185">Reference proteome</keyword>
<dbReference type="Proteomes" id="UP000740883">
    <property type="component" value="Unassembled WGS sequence"/>
</dbReference>
<evidence type="ECO:0000313" key="1">
    <source>
        <dbReference type="EMBL" id="KAF9762336.1"/>
    </source>
</evidence>
<reference evidence="1 2" key="1">
    <citation type="journal article" date="2020" name="Genome Biol. Evol.">
        <title>Comparative genomics of strictly vertically transmitted, feminizing microsporidia endosymbionts of amphipod crustaceans.</title>
        <authorList>
            <person name="Cormier A."/>
            <person name="Chebbi M.A."/>
            <person name="Giraud I."/>
            <person name="Wattier R."/>
            <person name="Teixeira M."/>
            <person name="Gilbert C."/>
            <person name="Rigaud T."/>
            <person name="Cordaux R."/>
        </authorList>
    </citation>
    <scope>NUCLEOTIDE SEQUENCE [LARGE SCALE GENOMIC DNA]</scope>
    <source>
        <strain evidence="1 2">Ou3-Ou53</strain>
    </source>
</reference>
<sequence length="122" mass="13937">MIEHGGYLYIDDGVSKLKGVRWRCVERNICNGKLVTDANYKILSEVRHTQTFNTALILQKKVSNEIKNDAISTNELSKDIVVRVLKEKTSYEWSSLQKVKKLNNIVPLTRRINAGFEGKANE</sequence>